<name>T1J1T5_STRMM</name>
<evidence type="ECO:0000256" key="6">
    <source>
        <dbReference type="ARBA" id="ARBA00022792"/>
    </source>
</evidence>
<dbReference type="AlphaFoldDB" id="T1J1T5"/>
<evidence type="ECO:0000256" key="7">
    <source>
        <dbReference type="ARBA" id="ARBA00022982"/>
    </source>
</evidence>
<keyword evidence="5" id="KW-0679">Respiratory chain</keyword>
<dbReference type="PANTHER" id="PTHR13094:SF1">
    <property type="entry name" value="NADH DEHYDROGENASE [UBIQUINONE] 1 BETA SUBCOMPLEX SUBUNIT 10"/>
    <property type="match status" value="1"/>
</dbReference>
<dbReference type="STRING" id="126957.T1J1T5"/>
<evidence type="ECO:0000256" key="5">
    <source>
        <dbReference type="ARBA" id="ARBA00022660"/>
    </source>
</evidence>
<keyword evidence="6" id="KW-0999">Mitochondrion inner membrane</keyword>
<evidence type="ECO:0000256" key="2">
    <source>
        <dbReference type="ARBA" id="ARBA00008317"/>
    </source>
</evidence>
<evidence type="ECO:0000256" key="8">
    <source>
        <dbReference type="ARBA" id="ARBA00023128"/>
    </source>
</evidence>
<reference evidence="10" key="2">
    <citation type="submission" date="2015-02" db="UniProtKB">
        <authorList>
            <consortium name="EnsemblMetazoa"/>
        </authorList>
    </citation>
    <scope>IDENTIFICATION</scope>
</reference>
<dbReference type="Pfam" id="PF10249">
    <property type="entry name" value="NDUFB10"/>
    <property type="match status" value="1"/>
</dbReference>
<dbReference type="PANTHER" id="PTHR13094">
    <property type="entry name" value="NADH-UBIQUINONE OXIDOREDUCTASE PDSW SUBUNIT"/>
    <property type="match status" value="1"/>
</dbReference>
<keyword evidence="8" id="KW-0496">Mitochondrion</keyword>
<evidence type="ECO:0000313" key="11">
    <source>
        <dbReference type="Proteomes" id="UP000014500"/>
    </source>
</evidence>
<evidence type="ECO:0000256" key="9">
    <source>
        <dbReference type="ARBA" id="ARBA00023136"/>
    </source>
</evidence>
<dbReference type="OMA" id="CKPILEQ"/>
<dbReference type="InterPro" id="IPR019377">
    <property type="entry name" value="NADH_UbQ_OxRdtase_su10"/>
</dbReference>
<keyword evidence="11" id="KW-1185">Reference proteome</keyword>
<protein>
    <recommendedName>
        <fullName evidence="3">NADH dehydrogenase [ubiquinone] 1 beta subcomplex subunit 10</fullName>
    </recommendedName>
</protein>
<dbReference type="GO" id="GO:0005743">
    <property type="term" value="C:mitochondrial inner membrane"/>
    <property type="evidence" value="ECO:0007669"/>
    <property type="project" value="UniProtKB-SubCell"/>
</dbReference>
<dbReference type="HOGENOM" id="CLU_112615_0_0_1"/>
<dbReference type="Proteomes" id="UP000014500">
    <property type="component" value="Unassembled WGS sequence"/>
</dbReference>
<sequence>MEEEEQNGDIGKYDELKFIPNINEPRNPFEKFFFALYNVVDKPIIWFRENVVEPNRPKTVYYHRKFRRVPTIDECPIEENVCYFEANQQFRRDRMVDDEILAILRQRRTDCTYYNRPDHREKCAKIMQDYTEAETNWFIKYGDLGALGNVHTAYMKQKHRLVWERRHGSNREAKPAVKPEDELN</sequence>
<reference evidence="11" key="1">
    <citation type="submission" date="2011-05" db="EMBL/GenBank/DDBJ databases">
        <authorList>
            <person name="Richards S.R."/>
            <person name="Qu J."/>
            <person name="Jiang H."/>
            <person name="Jhangiani S.N."/>
            <person name="Agravi P."/>
            <person name="Goodspeed R."/>
            <person name="Gross S."/>
            <person name="Mandapat C."/>
            <person name="Jackson L."/>
            <person name="Mathew T."/>
            <person name="Pu L."/>
            <person name="Thornton R."/>
            <person name="Saada N."/>
            <person name="Wilczek-Boney K.B."/>
            <person name="Lee S."/>
            <person name="Kovar C."/>
            <person name="Wu Y."/>
            <person name="Scherer S.E."/>
            <person name="Worley K.C."/>
            <person name="Muzny D.M."/>
            <person name="Gibbs R."/>
        </authorList>
    </citation>
    <scope>NUCLEOTIDE SEQUENCE</scope>
    <source>
        <strain evidence="11">Brora</strain>
    </source>
</reference>
<comment type="similarity">
    <text evidence="2">Belongs to the complex I NDUFB10 subunit family.</text>
</comment>
<dbReference type="EnsemblMetazoa" id="SMAR007507-RA">
    <property type="protein sequence ID" value="SMAR007507-PA"/>
    <property type="gene ID" value="SMAR007507"/>
</dbReference>
<evidence type="ECO:0000313" key="10">
    <source>
        <dbReference type="EnsemblMetazoa" id="SMAR007507-PA"/>
    </source>
</evidence>
<evidence type="ECO:0000256" key="3">
    <source>
        <dbReference type="ARBA" id="ARBA00014109"/>
    </source>
</evidence>
<dbReference type="InterPro" id="IPR039993">
    <property type="entry name" value="NDUFB10"/>
</dbReference>
<organism evidence="10 11">
    <name type="scientific">Strigamia maritima</name>
    <name type="common">European centipede</name>
    <name type="synonym">Geophilus maritimus</name>
    <dbReference type="NCBI Taxonomy" id="126957"/>
    <lineage>
        <taxon>Eukaryota</taxon>
        <taxon>Metazoa</taxon>
        <taxon>Ecdysozoa</taxon>
        <taxon>Arthropoda</taxon>
        <taxon>Myriapoda</taxon>
        <taxon>Chilopoda</taxon>
        <taxon>Pleurostigmophora</taxon>
        <taxon>Geophilomorpha</taxon>
        <taxon>Linotaeniidae</taxon>
        <taxon>Strigamia</taxon>
    </lineage>
</organism>
<keyword evidence="4" id="KW-0813">Transport</keyword>
<keyword evidence="9" id="KW-0472">Membrane</keyword>
<accession>T1J1T5</accession>
<dbReference type="PhylomeDB" id="T1J1T5"/>
<evidence type="ECO:0000256" key="4">
    <source>
        <dbReference type="ARBA" id="ARBA00022448"/>
    </source>
</evidence>
<evidence type="ECO:0000256" key="1">
    <source>
        <dbReference type="ARBA" id="ARBA00004443"/>
    </source>
</evidence>
<proteinExistence type="inferred from homology"/>
<comment type="subcellular location">
    <subcellularLocation>
        <location evidence="1">Mitochondrion inner membrane</location>
        <topology evidence="1">Peripheral membrane protein</topology>
        <orientation evidence="1">Matrix side</orientation>
    </subcellularLocation>
</comment>
<dbReference type="GO" id="GO:0045271">
    <property type="term" value="C:respiratory chain complex I"/>
    <property type="evidence" value="ECO:0007669"/>
    <property type="project" value="UniProtKB-ARBA"/>
</dbReference>
<keyword evidence="7" id="KW-0249">Electron transport</keyword>
<dbReference type="eggNOG" id="KOG4009">
    <property type="taxonomic scope" value="Eukaryota"/>
</dbReference>
<dbReference type="EMBL" id="JH431789">
    <property type="status" value="NOT_ANNOTATED_CDS"/>
    <property type="molecule type" value="Genomic_DNA"/>
</dbReference>